<evidence type="ECO:0000313" key="2">
    <source>
        <dbReference type="EMBL" id="GAA4667500.1"/>
    </source>
</evidence>
<dbReference type="EMBL" id="BAABLM010000001">
    <property type="protein sequence ID" value="GAA4667500.1"/>
    <property type="molecule type" value="Genomic_DNA"/>
</dbReference>
<organism evidence="2 3">
    <name type="scientific">Frondihabitans cladoniiphilus</name>
    <dbReference type="NCBI Taxonomy" id="715785"/>
    <lineage>
        <taxon>Bacteria</taxon>
        <taxon>Bacillati</taxon>
        <taxon>Actinomycetota</taxon>
        <taxon>Actinomycetes</taxon>
        <taxon>Micrococcales</taxon>
        <taxon>Microbacteriaceae</taxon>
        <taxon>Frondihabitans</taxon>
    </lineage>
</organism>
<reference evidence="3" key="1">
    <citation type="journal article" date="2019" name="Int. J. Syst. Evol. Microbiol.">
        <title>The Global Catalogue of Microorganisms (GCM) 10K type strain sequencing project: providing services to taxonomists for standard genome sequencing and annotation.</title>
        <authorList>
            <consortium name="The Broad Institute Genomics Platform"/>
            <consortium name="The Broad Institute Genome Sequencing Center for Infectious Disease"/>
            <person name="Wu L."/>
            <person name="Ma J."/>
        </authorList>
    </citation>
    <scope>NUCLEOTIDE SEQUENCE [LARGE SCALE GENOMIC DNA]</scope>
    <source>
        <strain evidence="3">JCM 18956</strain>
    </source>
</reference>
<name>A0ABP8VN51_9MICO</name>
<feature type="region of interest" description="Disordered" evidence="1">
    <location>
        <begin position="1"/>
        <end position="32"/>
    </location>
</feature>
<comment type="caution">
    <text evidence="2">The sequence shown here is derived from an EMBL/GenBank/DDBJ whole genome shotgun (WGS) entry which is preliminary data.</text>
</comment>
<dbReference type="RefSeq" id="WP_345373273.1">
    <property type="nucleotide sequence ID" value="NZ_BAABLM010000001.1"/>
</dbReference>
<proteinExistence type="predicted"/>
<evidence type="ECO:0008006" key="4">
    <source>
        <dbReference type="Google" id="ProtNLM"/>
    </source>
</evidence>
<evidence type="ECO:0000256" key="1">
    <source>
        <dbReference type="SAM" id="MobiDB-lite"/>
    </source>
</evidence>
<protein>
    <recommendedName>
        <fullName evidence="4">HEAT repeat protein</fullName>
    </recommendedName>
</protein>
<keyword evidence="3" id="KW-1185">Reference proteome</keyword>
<feature type="compositionally biased region" description="Polar residues" evidence="1">
    <location>
        <begin position="1"/>
        <end position="10"/>
    </location>
</feature>
<dbReference type="Proteomes" id="UP001501295">
    <property type="component" value="Unassembled WGS sequence"/>
</dbReference>
<sequence length="561" mass="60941">MSRGSVSRATSGRRPSRPPIRSGPTLWSPLGIEPLPGTSWFERLTELLSAAGGRGPLPEDDGRSVVSTLPPGSWDWFVGDRFGGLPVDPADDDGGAHERGAGGDDLDHRLDLVAEVIREACRLPLESIVVHTVADRLAALEATSDVEHLLDHVDVRTVPGRLRLGELGRWLCRFGTVEPQVRAGLAILAAVGGPQDRDLVFLLGLSDRFTREAVTALRALFDQPEHEIFDLAKQTRGGGRGAALLGLRGTTNPVVQNWLVNGGYDDGQFDTDSALIAAVDGDLLGALQSEGDARLLDHAGRILSALVLGSPGRGLSDYAQAGLTIDLYLSQAERALPTVTMHSTLCMVQIGLTEKGRRPPIVDAESRSALKTRARALLARPIWTETFREALESADLDAFAYSLPHARMLGLDTRPAVLDRVHEHPRAPFLWEELVRRASANDMADVVRLAEHLLPLGAIEVGPARDGLPRVGPVARVLGFLLSALREHPGVGWSVIRLGLEHSLTSLRLKALSTLGAWRDLELPPDAMPLLRRVWDRERDPRALRWMGPLPEEWPVPRSGD</sequence>
<gene>
    <name evidence="2" type="ORF">GCM10025780_07140</name>
</gene>
<accession>A0ABP8VN51</accession>
<evidence type="ECO:0000313" key="3">
    <source>
        <dbReference type="Proteomes" id="UP001501295"/>
    </source>
</evidence>